<dbReference type="Gene3D" id="3.90.45.10">
    <property type="entry name" value="Peptide deformylase"/>
    <property type="match status" value="1"/>
</dbReference>
<evidence type="ECO:0000256" key="1">
    <source>
        <dbReference type="ARBA" id="ARBA00010759"/>
    </source>
</evidence>
<comment type="caution">
    <text evidence="3">The sequence shown here is derived from an EMBL/GenBank/DDBJ whole genome shotgun (WGS) entry which is preliminary data.</text>
</comment>
<keyword evidence="2" id="KW-0648">Protein biosynthesis</keyword>
<dbReference type="PRINTS" id="PR01576">
    <property type="entry name" value="PDEFORMYLASE"/>
</dbReference>
<dbReference type="NCBIfam" id="NF001159">
    <property type="entry name" value="PRK00150.1-3"/>
    <property type="match status" value="1"/>
</dbReference>
<feature type="binding site" evidence="2">
    <location>
        <position position="154"/>
    </location>
    <ligand>
        <name>Fe cation</name>
        <dbReference type="ChEBI" id="CHEBI:24875"/>
    </ligand>
</feature>
<dbReference type="SUPFAM" id="SSF56420">
    <property type="entry name" value="Peptide deformylase"/>
    <property type="match status" value="1"/>
</dbReference>
<reference evidence="4" key="1">
    <citation type="journal article" date="2019" name="Int. J. Syst. Evol. Microbiol.">
        <title>The Global Catalogue of Microorganisms (GCM) 10K type strain sequencing project: providing services to taxonomists for standard genome sequencing and annotation.</title>
        <authorList>
            <consortium name="The Broad Institute Genomics Platform"/>
            <consortium name="The Broad Institute Genome Sequencing Center for Infectious Disease"/>
            <person name="Wu L."/>
            <person name="Ma J."/>
        </authorList>
    </citation>
    <scope>NUCLEOTIDE SEQUENCE [LARGE SCALE GENOMIC DNA]</scope>
    <source>
        <strain evidence="4">JCM 14736</strain>
    </source>
</reference>
<proteinExistence type="inferred from homology"/>
<dbReference type="EMBL" id="BAAAOB010000002">
    <property type="protein sequence ID" value="GAA1793592.1"/>
    <property type="molecule type" value="Genomic_DNA"/>
</dbReference>
<evidence type="ECO:0000313" key="3">
    <source>
        <dbReference type="EMBL" id="GAA1793592.1"/>
    </source>
</evidence>
<keyword evidence="2" id="KW-0479">Metal-binding</keyword>
<dbReference type="InterPro" id="IPR036821">
    <property type="entry name" value="Peptide_deformylase_sf"/>
</dbReference>
<dbReference type="Pfam" id="PF01327">
    <property type="entry name" value="Pep_deformylase"/>
    <property type="match status" value="1"/>
</dbReference>
<feature type="binding site" evidence="2">
    <location>
        <position position="108"/>
    </location>
    <ligand>
        <name>Fe cation</name>
        <dbReference type="ChEBI" id="CHEBI:24875"/>
    </ligand>
</feature>
<comment type="function">
    <text evidence="2">Removes the formyl group from the N-terminal Met of newly synthesized proteins. Requires at least a dipeptide for an efficient rate of reaction. N-terminal L-methionine is a prerequisite for activity but the enzyme has broad specificity at other positions.</text>
</comment>
<accession>A0ABP4XSN9</accession>
<dbReference type="HAMAP" id="MF_00163">
    <property type="entry name" value="Pep_deformylase"/>
    <property type="match status" value="1"/>
</dbReference>
<dbReference type="Proteomes" id="UP001500851">
    <property type="component" value="Unassembled WGS sequence"/>
</dbReference>
<keyword evidence="2" id="KW-0408">Iron</keyword>
<dbReference type="InterPro" id="IPR023635">
    <property type="entry name" value="Peptide_deformylase"/>
</dbReference>
<keyword evidence="2" id="KW-0378">Hydrolase</keyword>
<evidence type="ECO:0000256" key="2">
    <source>
        <dbReference type="HAMAP-Rule" id="MF_00163"/>
    </source>
</evidence>
<organism evidence="3 4">
    <name type="scientific">Leucobacter iarius</name>
    <dbReference type="NCBI Taxonomy" id="333963"/>
    <lineage>
        <taxon>Bacteria</taxon>
        <taxon>Bacillati</taxon>
        <taxon>Actinomycetota</taxon>
        <taxon>Actinomycetes</taxon>
        <taxon>Micrococcales</taxon>
        <taxon>Microbacteriaceae</taxon>
        <taxon>Leucobacter</taxon>
    </lineage>
</organism>
<dbReference type="CDD" id="cd00487">
    <property type="entry name" value="Pep_deformylase"/>
    <property type="match status" value="1"/>
</dbReference>
<keyword evidence="4" id="KW-1185">Reference proteome</keyword>
<feature type="active site" evidence="2">
    <location>
        <position position="151"/>
    </location>
</feature>
<feature type="binding site" evidence="2">
    <location>
        <position position="150"/>
    </location>
    <ligand>
        <name>Fe cation</name>
        <dbReference type="ChEBI" id="CHEBI:24875"/>
    </ligand>
</feature>
<evidence type="ECO:0000313" key="4">
    <source>
        <dbReference type="Proteomes" id="UP001500851"/>
    </source>
</evidence>
<protein>
    <recommendedName>
        <fullName evidence="2">Peptide deformylase</fullName>
        <shortName evidence="2">PDF</shortName>
        <ecNumber evidence="2">3.5.1.88</ecNumber>
    </recommendedName>
    <alternativeName>
        <fullName evidence="2">Polypeptide deformylase</fullName>
    </alternativeName>
</protein>
<dbReference type="PIRSF" id="PIRSF004749">
    <property type="entry name" value="Pep_def"/>
    <property type="match status" value="1"/>
</dbReference>
<gene>
    <name evidence="2 3" type="primary">def</name>
    <name evidence="3" type="ORF">GCM10009768_23130</name>
</gene>
<sequence length="182" mass="19962">MRFAGIPQGDSAAPVDSIPMAVREIRKFGDPVLRTVCEPITEIDEGVRALVADLCDTVAFDGRAGLASTQIGHTLRAFSLHIDGEISYVLNPEIVELAGEPTPTGEGCLSVPELWFPVMRYPRATVRGIDLDGAEVVISGEGLMAQALQHECDHLDGKLYLNRLDRENRGEAMRQIRTSDWF</sequence>
<comment type="similarity">
    <text evidence="1 2">Belongs to the polypeptide deformylase family.</text>
</comment>
<comment type="cofactor">
    <cofactor evidence="2">
        <name>Fe(2+)</name>
        <dbReference type="ChEBI" id="CHEBI:29033"/>
    </cofactor>
    <text evidence="2">Binds 1 Fe(2+) ion.</text>
</comment>
<dbReference type="NCBIfam" id="TIGR00079">
    <property type="entry name" value="pept_deformyl"/>
    <property type="match status" value="1"/>
</dbReference>
<name>A0ABP4XSN9_9MICO</name>
<comment type="catalytic activity">
    <reaction evidence="2">
        <text>N-terminal N-formyl-L-methionyl-[peptide] + H2O = N-terminal L-methionyl-[peptide] + formate</text>
        <dbReference type="Rhea" id="RHEA:24420"/>
        <dbReference type="Rhea" id="RHEA-COMP:10639"/>
        <dbReference type="Rhea" id="RHEA-COMP:10640"/>
        <dbReference type="ChEBI" id="CHEBI:15377"/>
        <dbReference type="ChEBI" id="CHEBI:15740"/>
        <dbReference type="ChEBI" id="CHEBI:49298"/>
        <dbReference type="ChEBI" id="CHEBI:64731"/>
        <dbReference type="EC" id="3.5.1.88"/>
    </reaction>
</comment>
<dbReference type="PANTHER" id="PTHR10458">
    <property type="entry name" value="PEPTIDE DEFORMYLASE"/>
    <property type="match status" value="1"/>
</dbReference>
<dbReference type="PANTHER" id="PTHR10458:SF22">
    <property type="entry name" value="PEPTIDE DEFORMYLASE"/>
    <property type="match status" value="1"/>
</dbReference>
<dbReference type="EC" id="3.5.1.88" evidence="2"/>